<dbReference type="SUPFAM" id="SSF144232">
    <property type="entry name" value="HIT/MYND zinc finger-like"/>
    <property type="match status" value="1"/>
</dbReference>
<dbReference type="InterPro" id="IPR027974">
    <property type="entry name" value="DUF4470"/>
</dbReference>
<reference evidence="7 8" key="1">
    <citation type="submission" date="2024-04" db="EMBL/GenBank/DDBJ databases">
        <title>Phyllosticta paracitricarpa is synonymous to the EU quarantine fungus P. citricarpa based on phylogenomic analyses.</title>
        <authorList>
            <consortium name="Lawrence Berkeley National Laboratory"/>
            <person name="Van ingen-buijs V.A."/>
            <person name="Van westerhoven A.C."/>
            <person name="Haridas S."/>
            <person name="Skiadas P."/>
            <person name="Martin F."/>
            <person name="Groenewald J.Z."/>
            <person name="Crous P.W."/>
            <person name="Seidl M.F."/>
        </authorList>
    </citation>
    <scope>NUCLEOTIDE SEQUENCE [LARGE SCALE GENOMIC DNA]</scope>
    <source>
        <strain evidence="7 8">CPC 17464</strain>
    </source>
</reference>
<evidence type="ECO:0000256" key="5">
    <source>
        <dbReference type="SAM" id="MobiDB-lite"/>
    </source>
</evidence>
<dbReference type="InterPro" id="IPR002893">
    <property type="entry name" value="Znf_MYND"/>
</dbReference>
<gene>
    <name evidence="7" type="ORF">J3D65DRAFT_677291</name>
</gene>
<dbReference type="Pfam" id="PF01753">
    <property type="entry name" value="zf-MYND"/>
    <property type="match status" value="1"/>
</dbReference>
<dbReference type="Gene3D" id="6.10.140.2220">
    <property type="match status" value="1"/>
</dbReference>
<evidence type="ECO:0000256" key="1">
    <source>
        <dbReference type="ARBA" id="ARBA00022723"/>
    </source>
</evidence>
<dbReference type="RefSeq" id="XP_066655446.1">
    <property type="nucleotide sequence ID" value="XM_066803641.1"/>
</dbReference>
<keyword evidence="8" id="KW-1185">Reference proteome</keyword>
<accession>A0ABR1LQ43</accession>
<evidence type="ECO:0000313" key="7">
    <source>
        <dbReference type="EMBL" id="KAK7537295.1"/>
    </source>
</evidence>
<dbReference type="PROSITE" id="PS50865">
    <property type="entry name" value="ZF_MYND_2"/>
    <property type="match status" value="1"/>
</dbReference>
<dbReference type="InterPro" id="IPR024119">
    <property type="entry name" value="TF_DEAF-1"/>
</dbReference>
<organism evidence="7 8">
    <name type="scientific">Phyllosticta citribraziliensis</name>
    <dbReference type="NCBI Taxonomy" id="989973"/>
    <lineage>
        <taxon>Eukaryota</taxon>
        <taxon>Fungi</taxon>
        <taxon>Dikarya</taxon>
        <taxon>Ascomycota</taxon>
        <taxon>Pezizomycotina</taxon>
        <taxon>Dothideomycetes</taxon>
        <taxon>Dothideomycetes incertae sedis</taxon>
        <taxon>Botryosphaeriales</taxon>
        <taxon>Phyllostictaceae</taxon>
        <taxon>Phyllosticta</taxon>
    </lineage>
</organism>
<dbReference type="PANTHER" id="PTHR10237">
    <property type="entry name" value="DEFORMED EPIDERMAL AUTOREGULATORY FACTOR 1 HOMOLOG SUPPRESSIN"/>
    <property type="match status" value="1"/>
</dbReference>
<sequence>MFPKRHARLRLYYNPLGNTPAVNLLRDLPKTVAAEPQPASVDVLSLEWGDPRSILFSLHAEGFDPQKRFNFTCCDSEPAIIARNIFLLTLIADGFDNCGPKDDMLALAWNVFFHICIPDGAMYFIQGKAEKLAEYSTSLEAWNSCPYGSWIRFLDTDSLSRVHTLWQEYTAAPMRDRYDPRGQHSLARLNRRSRDASFVVQSVRAAGLYAEQSVKTLSTALDAFWKTGVVGGNKRDLAQLWPTKGGLFNPLFAVKSAIDGEFTVPYGMDPLAGFHLAPAFEEEEGCDPEAVNRLVSTAKAQFRAWATTFGAYTKAKCVSFALQCGDAVNFCYALQALNPQVSEPPNFTYTYKNAWSAEPSQFFQDPAFVFDVIDTSNLADKVGMLNLLPAVVPLLRPECSSILYTESLLRADPEGNSLEMFTPLVEALCSDVSTIALFSGVVPVEYLTGISADSFVAETTLWEAFKQAQYRLRIPWRIMAVAEDYLFDKLKARTPTIEPSSLSDYLVRLYENMFKHETRCSGLSSLIAMADDFFAGVAGDQRYYTRTSFALLLNLFRSRVEVDWKATLSLFLEKQQEVDHESIGEHRILELQLQLHALGLLDNVLLNADPRDLGDEPFDMFPPHEKDVGLLGQSDVPSIVFLALVVPRCKFWWFTNDNFGQVVALPLHVAVSHTLGETNEFHSFQCFFGTLVQSEVVGICHVQENKAGWEGTGDLVVVCQVPLFTLLHGPREGLSVSLNFDPIPKTDYFIKKLGGKTTVFETSLADGAHLKVLREPPTTARDSDVTVPRRPSPSTGDRQLAKLDLYESQAIVMTVEQCFPHLSATAYAIMRRAEMELRVDTFFSVSVTLKSVGCDPIFVRFPHPIAPRSVKACYVNKHPKYGIKVVASLSYALVGLPLKGMLPFSRDPLGSLFLWVLPHVALHASPKFNLSERNADVLKAYARRAYSKQDSNKFHHWLNHGHSDHERPSPTTLLKVSVHGMLLSIAKDCAAGKPPLHIAGKTIHFVRPHKSVKEAHIALVITALRHDFSTGSVFLDAYAFPLARKEVTVARRAGGIKSFQATGCTMHTPSHEAIWHQCLIASAERCRSWTHRSDCRYGTSSPLGHPGTEAARNPYPSLCRCGEGLMLDDFPPDSPYASAKQFATRVAIPILFTVPYVDPIDVQGTSRWDDFARFFGDGLDLDGGDRCAGCWAKKEGLKKCMRCKQVKYCDVACQKKHWKEHKKVCHEQEVPE</sequence>
<feature type="region of interest" description="Disordered" evidence="5">
    <location>
        <begin position="778"/>
        <end position="797"/>
    </location>
</feature>
<evidence type="ECO:0000256" key="2">
    <source>
        <dbReference type="ARBA" id="ARBA00022771"/>
    </source>
</evidence>
<evidence type="ECO:0000256" key="3">
    <source>
        <dbReference type="ARBA" id="ARBA00022833"/>
    </source>
</evidence>
<dbReference type="Pfam" id="PF14737">
    <property type="entry name" value="DUF4470"/>
    <property type="match status" value="1"/>
</dbReference>
<keyword evidence="2 4" id="KW-0863">Zinc-finger</keyword>
<dbReference type="GeneID" id="92036547"/>
<comment type="caution">
    <text evidence="7">The sequence shown here is derived from an EMBL/GenBank/DDBJ whole genome shotgun (WGS) entry which is preliminary data.</text>
</comment>
<feature type="domain" description="MYND-type" evidence="6">
    <location>
        <begin position="1187"/>
        <end position="1225"/>
    </location>
</feature>
<keyword evidence="1" id="KW-0479">Metal-binding</keyword>
<proteinExistence type="predicted"/>
<dbReference type="EMBL" id="JBBPEH010000006">
    <property type="protein sequence ID" value="KAK7537295.1"/>
    <property type="molecule type" value="Genomic_DNA"/>
</dbReference>
<dbReference type="Proteomes" id="UP001360953">
    <property type="component" value="Unassembled WGS sequence"/>
</dbReference>
<protein>
    <recommendedName>
        <fullName evidence="6">MYND-type domain-containing protein</fullName>
    </recommendedName>
</protein>
<name>A0ABR1LQ43_9PEZI</name>
<evidence type="ECO:0000259" key="6">
    <source>
        <dbReference type="PROSITE" id="PS50865"/>
    </source>
</evidence>
<dbReference type="PANTHER" id="PTHR10237:SF14">
    <property type="entry name" value="MYND-TYPE DOMAIN-CONTAINING PROTEIN"/>
    <property type="match status" value="1"/>
</dbReference>
<evidence type="ECO:0000256" key="4">
    <source>
        <dbReference type="PROSITE-ProRule" id="PRU00134"/>
    </source>
</evidence>
<keyword evidence="3" id="KW-0862">Zinc</keyword>
<dbReference type="PROSITE" id="PS01360">
    <property type="entry name" value="ZF_MYND_1"/>
    <property type="match status" value="1"/>
</dbReference>
<evidence type="ECO:0000313" key="8">
    <source>
        <dbReference type="Proteomes" id="UP001360953"/>
    </source>
</evidence>